<dbReference type="EMBL" id="JAKRRX010000013">
    <property type="protein sequence ID" value="MCW8332994.1"/>
    <property type="molecule type" value="Genomic_DNA"/>
</dbReference>
<dbReference type="Gene3D" id="3.40.50.2000">
    <property type="entry name" value="Glycogen Phosphorylase B"/>
    <property type="match status" value="2"/>
</dbReference>
<reference evidence="2" key="1">
    <citation type="submission" date="2022-02" db="EMBL/GenBank/DDBJ databases">
        <title>Vibrio sp. nov., a new bacterium isolated from Bohai sea, China.</title>
        <authorList>
            <person name="Yuan Y."/>
        </authorList>
    </citation>
    <scope>NUCLEOTIDE SEQUENCE</scope>
    <source>
        <strain evidence="2">DBSS07</strain>
    </source>
</reference>
<feature type="domain" description="Glycosyltransferase subfamily 4-like N-terminal" evidence="1">
    <location>
        <begin position="23"/>
        <end position="163"/>
    </location>
</feature>
<comment type="caution">
    <text evidence="2">The sequence shown here is derived from an EMBL/GenBank/DDBJ whole genome shotgun (WGS) entry which is preliminary data.</text>
</comment>
<name>A0A9X3HQ31_9VIBR</name>
<dbReference type="AlphaFoldDB" id="A0A9X3HQ31"/>
<protein>
    <submittedName>
        <fullName evidence="2">Glycosyltransferase family 4 protein</fullName>
    </submittedName>
</protein>
<evidence type="ECO:0000313" key="2">
    <source>
        <dbReference type="EMBL" id="MCW8332994.1"/>
    </source>
</evidence>
<dbReference type="InterPro" id="IPR028098">
    <property type="entry name" value="Glyco_trans_4-like_N"/>
</dbReference>
<dbReference type="Pfam" id="PF13439">
    <property type="entry name" value="Glyco_transf_4"/>
    <property type="match status" value="1"/>
</dbReference>
<accession>A0A9X3HQ31</accession>
<dbReference type="Pfam" id="PF13692">
    <property type="entry name" value="Glyco_trans_1_4"/>
    <property type="match status" value="1"/>
</dbReference>
<dbReference type="InterPro" id="IPR050194">
    <property type="entry name" value="Glycosyltransferase_grp1"/>
</dbReference>
<dbReference type="PANTHER" id="PTHR45947">
    <property type="entry name" value="SULFOQUINOVOSYL TRANSFERASE SQD2"/>
    <property type="match status" value="1"/>
</dbReference>
<sequence length="348" mass="38875">MKPQRADTNSPHSVWLLIDSLTYGGIETHVLELAKGLQAHQVATTVVFVAHYQTTPLLQTKLEHNGIPHFYLDQSFPARSALHSLKLAIDTHKPALVHAHGYKASLYSRLIKYVSKSRFTQVSTYHAGETPKGKVWLYDFIDRYSASFSDACLAVSALIQNKLPSRSYMVNNFVSLDDNHQQHGEQIAFVGRLSHEKAPDRFMDLALKFPSQTFHCYGSGPMVAQLEQNKSDNLILEGHQNDMNQVWAKIGLLVISSRYEGLPMAALEAMARGIPVIAMNVGQLPTLISHQNNGYLADSPQSLEQSLNDWLASSPTQQAHMRSLAKQTVEQQYSPQSVIPQLLSIYQI</sequence>
<dbReference type="RefSeq" id="WP_265686682.1">
    <property type="nucleotide sequence ID" value="NZ_JAKRRX010000013.1"/>
</dbReference>
<gene>
    <name evidence="2" type="ORF">MD483_04015</name>
</gene>
<dbReference type="GO" id="GO:0016757">
    <property type="term" value="F:glycosyltransferase activity"/>
    <property type="evidence" value="ECO:0007669"/>
    <property type="project" value="UniProtKB-ARBA"/>
</dbReference>
<proteinExistence type="predicted"/>
<keyword evidence="3" id="KW-1185">Reference proteome</keyword>
<dbReference type="PANTHER" id="PTHR45947:SF3">
    <property type="entry name" value="SULFOQUINOVOSYL TRANSFERASE SQD2"/>
    <property type="match status" value="1"/>
</dbReference>
<dbReference type="Proteomes" id="UP001155586">
    <property type="component" value="Unassembled WGS sequence"/>
</dbReference>
<evidence type="ECO:0000313" key="3">
    <source>
        <dbReference type="Proteomes" id="UP001155586"/>
    </source>
</evidence>
<dbReference type="SUPFAM" id="SSF53756">
    <property type="entry name" value="UDP-Glycosyltransferase/glycogen phosphorylase"/>
    <property type="match status" value="1"/>
</dbReference>
<evidence type="ECO:0000259" key="1">
    <source>
        <dbReference type="Pfam" id="PF13439"/>
    </source>
</evidence>
<organism evidence="2 3">
    <name type="scientific">Vibrio paucivorans</name>
    <dbReference type="NCBI Taxonomy" id="2829489"/>
    <lineage>
        <taxon>Bacteria</taxon>
        <taxon>Pseudomonadati</taxon>
        <taxon>Pseudomonadota</taxon>
        <taxon>Gammaproteobacteria</taxon>
        <taxon>Vibrionales</taxon>
        <taxon>Vibrionaceae</taxon>
        <taxon>Vibrio</taxon>
    </lineage>
</organism>
<dbReference type="CDD" id="cd03801">
    <property type="entry name" value="GT4_PimA-like"/>
    <property type="match status" value="1"/>
</dbReference>